<dbReference type="GO" id="GO:0015499">
    <property type="term" value="F:formate transmembrane transporter activity"/>
    <property type="evidence" value="ECO:0007669"/>
    <property type="project" value="TreeGrafter"/>
</dbReference>
<dbReference type="Gene3D" id="1.20.1080.10">
    <property type="entry name" value="Glycerol uptake facilitator protein"/>
    <property type="match status" value="1"/>
</dbReference>
<feature type="transmembrane region" description="Helical" evidence="6">
    <location>
        <begin position="55"/>
        <end position="81"/>
    </location>
</feature>
<feature type="transmembrane region" description="Helical" evidence="6">
    <location>
        <begin position="182"/>
        <end position="203"/>
    </location>
</feature>
<feature type="compositionally biased region" description="Basic and acidic residues" evidence="5">
    <location>
        <begin position="21"/>
        <end position="31"/>
    </location>
</feature>
<protein>
    <submittedName>
        <fullName evidence="7">Formate/nitrite transporter family protein</fullName>
    </submittedName>
</protein>
<feature type="transmembrane region" description="Helical" evidence="6">
    <location>
        <begin position="137"/>
        <end position="162"/>
    </location>
</feature>
<dbReference type="PANTHER" id="PTHR30520:SF2">
    <property type="entry name" value="INNER MEMBRANE PROTEIN YFDC"/>
    <property type="match status" value="1"/>
</dbReference>
<evidence type="ECO:0000256" key="2">
    <source>
        <dbReference type="ARBA" id="ARBA00022692"/>
    </source>
</evidence>
<comment type="subcellular location">
    <subcellularLocation>
        <location evidence="1">Membrane</location>
        <topology evidence="1">Multi-pass membrane protein</topology>
    </subcellularLocation>
</comment>
<keyword evidence="8" id="KW-1185">Reference proteome</keyword>
<evidence type="ECO:0000256" key="1">
    <source>
        <dbReference type="ARBA" id="ARBA00004141"/>
    </source>
</evidence>
<dbReference type="PANTHER" id="PTHR30520">
    <property type="entry name" value="FORMATE TRANSPORTER-RELATED"/>
    <property type="match status" value="1"/>
</dbReference>
<gene>
    <name evidence="7" type="ORF">GTW51_17865</name>
</gene>
<evidence type="ECO:0000256" key="3">
    <source>
        <dbReference type="ARBA" id="ARBA00022989"/>
    </source>
</evidence>
<dbReference type="RefSeq" id="WP_163045421.1">
    <property type="nucleotide sequence ID" value="NZ_JAAAMJ010000017.1"/>
</dbReference>
<dbReference type="InterPro" id="IPR023271">
    <property type="entry name" value="Aquaporin-like"/>
</dbReference>
<feature type="transmembrane region" description="Helical" evidence="6">
    <location>
        <begin position="87"/>
        <end position="106"/>
    </location>
</feature>
<keyword evidence="4 6" id="KW-0472">Membrane</keyword>
<proteinExistence type="predicted"/>
<evidence type="ECO:0000313" key="7">
    <source>
        <dbReference type="EMBL" id="NDV88572.1"/>
    </source>
</evidence>
<evidence type="ECO:0000256" key="5">
    <source>
        <dbReference type="SAM" id="MobiDB-lite"/>
    </source>
</evidence>
<keyword evidence="3 6" id="KW-1133">Transmembrane helix</keyword>
<reference evidence="7 8" key="1">
    <citation type="submission" date="2020-01" db="EMBL/GenBank/DDBJ databases">
        <title>Genomes of bacteria type strains.</title>
        <authorList>
            <person name="Chen J."/>
            <person name="Zhu S."/>
            <person name="Chen J."/>
        </authorList>
    </citation>
    <scope>NUCLEOTIDE SEQUENCE [LARGE SCALE GENOMIC DNA]</scope>
    <source>
        <strain evidence="7 8">KCTC 52919</strain>
    </source>
</reference>
<dbReference type="EMBL" id="JAAAMJ010000017">
    <property type="protein sequence ID" value="NDV88572.1"/>
    <property type="molecule type" value="Genomic_DNA"/>
</dbReference>
<dbReference type="AlphaFoldDB" id="A0A6L9MLM7"/>
<feature type="transmembrane region" description="Helical" evidence="6">
    <location>
        <begin position="212"/>
        <end position="234"/>
    </location>
</feature>
<feature type="transmembrane region" description="Helical" evidence="6">
    <location>
        <begin position="254"/>
        <end position="276"/>
    </location>
</feature>
<evidence type="ECO:0000313" key="8">
    <source>
        <dbReference type="Proteomes" id="UP000476332"/>
    </source>
</evidence>
<dbReference type="InterPro" id="IPR000292">
    <property type="entry name" value="For/NO2_transpt"/>
</dbReference>
<dbReference type="GO" id="GO:0005886">
    <property type="term" value="C:plasma membrane"/>
    <property type="evidence" value="ECO:0007669"/>
    <property type="project" value="TreeGrafter"/>
</dbReference>
<evidence type="ECO:0000256" key="4">
    <source>
        <dbReference type="ARBA" id="ARBA00023136"/>
    </source>
</evidence>
<sequence length="288" mass="31731">MDQDVHENRLSPASDAEDLNTEERRAVDHQSRPSATLIHETIRAEGERELDRTGFALMMSGLAAGLSIGFSVVVPAVFMVSLPDTPWRHLLTSLGYTVGFLIVVLGRQQLFTENTLTPILPLLRGPSWYRLWRVLRLWGIVLAANIAATWIFSAVLAFTPLFDTEMKAALAEFSRSTMASPFGSMFLKAVFAGWLIALMVWLMPASGDSRPFVIIIVTYVVAVAHLAHIIAGSVEASYLVHIGEASLHDYAFRFFLPTILGNTLGGVFLVACFNFGQVAPEFRPHIKG</sequence>
<dbReference type="Pfam" id="PF01226">
    <property type="entry name" value="Form_Nir_trans"/>
    <property type="match status" value="1"/>
</dbReference>
<comment type="caution">
    <text evidence="7">The sequence shown here is derived from an EMBL/GenBank/DDBJ whole genome shotgun (WGS) entry which is preliminary data.</text>
</comment>
<keyword evidence="2 6" id="KW-0812">Transmembrane</keyword>
<feature type="region of interest" description="Disordered" evidence="5">
    <location>
        <begin position="1"/>
        <end position="33"/>
    </location>
</feature>
<dbReference type="Proteomes" id="UP000476332">
    <property type="component" value="Unassembled WGS sequence"/>
</dbReference>
<evidence type="ECO:0000256" key="6">
    <source>
        <dbReference type="SAM" id="Phobius"/>
    </source>
</evidence>
<accession>A0A6L9MLM7</accession>
<name>A0A6L9MLM7_9HYPH</name>
<organism evidence="7 8">
    <name type="scientific">Aurantimonas aggregata</name>
    <dbReference type="NCBI Taxonomy" id="2047720"/>
    <lineage>
        <taxon>Bacteria</taxon>
        <taxon>Pseudomonadati</taxon>
        <taxon>Pseudomonadota</taxon>
        <taxon>Alphaproteobacteria</taxon>
        <taxon>Hyphomicrobiales</taxon>
        <taxon>Aurantimonadaceae</taxon>
        <taxon>Aurantimonas</taxon>
    </lineage>
</organism>